<evidence type="ECO:0000313" key="1">
    <source>
        <dbReference type="EMBL" id="CAG6713669.1"/>
    </source>
</evidence>
<name>A0A8D8UYK1_9HEMI</name>
<dbReference type="EMBL" id="HBUF01350861">
    <property type="protein sequence ID" value="CAG6713669.1"/>
    <property type="molecule type" value="Transcribed_RNA"/>
</dbReference>
<organism evidence="1">
    <name type="scientific">Cacopsylla melanoneura</name>
    <dbReference type="NCBI Taxonomy" id="428564"/>
    <lineage>
        <taxon>Eukaryota</taxon>
        <taxon>Metazoa</taxon>
        <taxon>Ecdysozoa</taxon>
        <taxon>Arthropoda</taxon>
        <taxon>Hexapoda</taxon>
        <taxon>Insecta</taxon>
        <taxon>Pterygota</taxon>
        <taxon>Neoptera</taxon>
        <taxon>Paraneoptera</taxon>
        <taxon>Hemiptera</taxon>
        <taxon>Sternorrhyncha</taxon>
        <taxon>Psylloidea</taxon>
        <taxon>Psyllidae</taxon>
        <taxon>Psyllinae</taxon>
        <taxon>Cacopsylla</taxon>
    </lineage>
</organism>
<dbReference type="EMBL" id="HBUF01350862">
    <property type="protein sequence ID" value="CAG6713671.1"/>
    <property type="molecule type" value="Transcribed_RNA"/>
</dbReference>
<dbReference type="AlphaFoldDB" id="A0A8D8UYK1"/>
<dbReference type="EMBL" id="HBUF01248072">
    <property type="protein sequence ID" value="CAG6679091.1"/>
    <property type="molecule type" value="Transcribed_RNA"/>
</dbReference>
<accession>A0A8D8UYK1</accession>
<sequence length="137" mass="15921">MLLSSSLPRRQPLMLLSQYTIRRSMDIPSSVSGVKKVRIILQLHNLVPRLRLNLITLLLSSLTFTTNKWDTGTHRLQHTQQHLLHSFLNSSISTDNWVILKVTWEWLADKCLKDGKVSLVLNPQHNRWQLLLRHSLA</sequence>
<dbReference type="EMBL" id="HBUF01248076">
    <property type="protein sequence ID" value="CAG6679111.1"/>
    <property type="molecule type" value="Transcribed_RNA"/>
</dbReference>
<proteinExistence type="predicted"/>
<dbReference type="EMBL" id="HBUF01248073">
    <property type="protein sequence ID" value="CAG6679096.1"/>
    <property type="molecule type" value="Transcribed_RNA"/>
</dbReference>
<reference evidence="1" key="1">
    <citation type="submission" date="2021-05" db="EMBL/GenBank/DDBJ databases">
        <authorList>
            <person name="Alioto T."/>
            <person name="Alioto T."/>
            <person name="Gomez Garrido J."/>
        </authorList>
    </citation>
    <scope>NUCLEOTIDE SEQUENCE</scope>
</reference>
<dbReference type="EMBL" id="HBUF01248074">
    <property type="protein sequence ID" value="CAG6679101.1"/>
    <property type="molecule type" value="Transcribed_RNA"/>
</dbReference>
<protein>
    <submittedName>
        <fullName evidence="1">Uncharacterized protein</fullName>
    </submittedName>
</protein>
<dbReference type="EMBL" id="HBUF01350860">
    <property type="protein sequence ID" value="CAG6713667.1"/>
    <property type="molecule type" value="Transcribed_RNA"/>
</dbReference>
<dbReference type="EMBL" id="HBUF01350859">
    <property type="protein sequence ID" value="CAG6713665.1"/>
    <property type="molecule type" value="Transcribed_RNA"/>
</dbReference>
<dbReference type="EMBL" id="HBUF01248077">
    <property type="protein sequence ID" value="CAG6679116.1"/>
    <property type="molecule type" value="Transcribed_RNA"/>
</dbReference>
<dbReference type="EMBL" id="HBUF01248075">
    <property type="protein sequence ID" value="CAG6679106.1"/>
    <property type="molecule type" value="Transcribed_RNA"/>
</dbReference>